<keyword evidence="1" id="KW-0732">Signal</keyword>
<name>A0A6M5UKL8_9MICO</name>
<organism evidence="2 3">
    <name type="scientific">Cellulosimicrobium protaetiae</name>
    <dbReference type="NCBI Taxonomy" id="2587808"/>
    <lineage>
        <taxon>Bacteria</taxon>
        <taxon>Bacillati</taxon>
        <taxon>Actinomycetota</taxon>
        <taxon>Actinomycetes</taxon>
        <taxon>Micrococcales</taxon>
        <taxon>Promicromonosporaceae</taxon>
        <taxon>Cellulosimicrobium</taxon>
    </lineage>
</organism>
<dbReference type="Pfam" id="PF09683">
    <property type="entry name" value="Lactococcin_972"/>
    <property type="match status" value="1"/>
</dbReference>
<dbReference type="OrthoDB" id="4409666at2"/>
<dbReference type="EMBL" id="CP052757">
    <property type="protein sequence ID" value="QJW38082.1"/>
    <property type="molecule type" value="Genomic_DNA"/>
</dbReference>
<feature type="signal peptide" evidence="1">
    <location>
        <begin position="1"/>
        <end position="28"/>
    </location>
</feature>
<proteinExistence type="predicted"/>
<dbReference type="AlphaFoldDB" id="A0A6M5UKL8"/>
<gene>
    <name evidence="2" type="ORF">FIC82_019810</name>
</gene>
<protein>
    <submittedName>
        <fullName evidence="2">Lactococcin 972 family bacteriocin</fullName>
    </submittedName>
</protein>
<evidence type="ECO:0000256" key="1">
    <source>
        <dbReference type="SAM" id="SignalP"/>
    </source>
</evidence>
<accession>A0A6M5UKL8</accession>
<dbReference type="RefSeq" id="WP_154799625.1">
    <property type="nucleotide sequence ID" value="NZ_CP052757.1"/>
</dbReference>
<dbReference type="Proteomes" id="UP000451354">
    <property type="component" value="Chromosome"/>
</dbReference>
<evidence type="ECO:0000313" key="2">
    <source>
        <dbReference type="EMBL" id="QJW38082.1"/>
    </source>
</evidence>
<feature type="chain" id="PRO_5026765069" evidence="1">
    <location>
        <begin position="29"/>
        <end position="98"/>
    </location>
</feature>
<evidence type="ECO:0000313" key="3">
    <source>
        <dbReference type="Proteomes" id="UP000451354"/>
    </source>
</evidence>
<keyword evidence="3" id="KW-1185">Reference proteome</keyword>
<dbReference type="KEGG" id="cprt:FIC82_019810"/>
<dbReference type="InterPro" id="IPR006540">
    <property type="entry name" value="Lactococcin_972"/>
</dbReference>
<sequence>MFGKLRKPAAAVVLAIAAVAGGAGTAYATISYVGGGTWDHGVSGGIVWSDYHHGSKCHGSSVQGTYYEKDYASAGRWSMADAPSRPFVADKAWYDTSC</sequence>
<dbReference type="Gene3D" id="2.60.40.2850">
    <property type="match status" value="1"/>
</dbReference>
<reference evidence="3" key="1">
    <citation type="journal article" date="2022" name="Int. J. Syst. Evol. Microbiol.">
        <title>Cellulosimicrobium protaetiae sp. nov., isolated from the gut of the larva of Protaetia brevitarsis seulensis.</title>
        <authorList>
            <person name="Le Han H."/>
            <person name="Nguyen T.T.H."/>
            <person name="Li Z."/>
            <person name="Shin N.R."/>
            <person name="Kim S.G."/>
        </authorList>
    </citation>
    <scope>NUCLEOTIDE SEQUENCE [LARGE SCALE GENOMIC DNA]</scope>
    <source>
        <strain evidence="3">BI34</strain>
    </source>
</reference>